<keyword evidence="8" id="KW-0472">Membrane</keyword>
<evidence type="ECO:0000256" key="8">
    <source>
        <dbReference type="ARBA" id="ARBA00023136"/>
    </source>
</evidence>
<evidence type="ECO:0000256" key="9">
    <source>
        <dbReference type="ARBA" id="ARBA00025772"/>
    </source>
</evidence>
<dbReference type="InterPro" id="IPR045584">
    <property type="entry name" value="Pilin-like"/>
</dbReference>
<keyword evidence="4" id="KW-0488">Methylation</keyword>
<accession>A0ABS8DSA0</accession>
<evidence type="ECO:0000313" key="12">
    <source>
        <dbReference type="EMBL" id="MCB8889192.1"/>
    </source>
</evidence>
<evidence type="ECO:0000259" key="11">
    <source>
        <dbReference type="Pfam" id="PF12019"/>
    </source>
</evidence>
<keyword evidence="5" id="KW-0997">Cell inner membrane</keyword>
<comment type="subcellular location">
    <subcellularLocation>
        <location evidence="1">Cell inner membrane</location>
        <topology evidence="1">Single-pass membrane protein</topology>
    </subcellularLocation>
</comment>
<evidence type="ECO:0000256" key="4">
    <source>
        <dbReference type="ARBA" id="ARBA00022481"/>
    </source>
</evidence>
<gene>
    <name evidence="12" type="ORF">GEV37_08725</name>
</gene>
<dbReference type="NCBIfam" id="TIGR02532">
    <property type="entry name" value="IV_pilin_GFxxxE"/>
    <property type="match status" value="1"/>
</dbReference>
<protein>
    <recommendedName>
        <fullName evidence="2">Type II secretion system protein H</fullName>
    </recommendedName>
    <alternativeName>
        <fullName evidence="10">General secretion pathway protein H</fullName>
    </alternativeName>
</protein>
<evidence type="ECO:0000256" key="2">
    <source>
        <dbReference type="ARBA" id="ARBA00021549"/>
    </source>
</evidence>
<dbReference type="SUPFAM" id="SSF54523">
    <property type="entry name" value="Pili subunits"/>
    <property type="match status" value="1"/>
</dbReference>
<proteinExistence type="inferred from homology"/>
<name>A0ABS8DSA0_9GAMM</name>
<evidence type="ECO:0000256" key="6">
    <source>
        <dbReference type="ARBA" id="ARBA00022692"/>
    </source>
</evidence>
<dbReference type="Proteomes" id="UP001319882">
    <property type="component" value="Unassembled WGS sequence"/>
</dbReference>
<organism evidence="12 13">
    <name type="scientific">Vreelandella malpeensis</name>
    <dbReference type="NCBI Taxonomy" id="1172368"/>
    <lineage>
        <taxon>Bacteria</taxon>
        <taxon>Pseudomonadati</taxon>
        <taxon>Pseudomonadota</taxon>
        <taxon>Gammaproteobacteria</taxon>
        <taxon>Oceanospirillales</taxon>
        <taxon>Halomonadaceae</taxon>
        <taxon>Vreelandella</taxon>
    </lineage>
</organism>
<dbReference type="Pfam" id="PF07963">
    <property type="entry name" value="N_methyl"/>
    <property type="match status" value="1"/>
</dbReference>
<keyword evidence="13" id="KW-1185">Reference proteome</keyword>
<dbReference type="EMBL" id="WHVL01000003">
    <property type="protein sequence ID" value="MCB8889192.1"/>
    <property type="molecule type" value="Genomic_DNA"/>
</dbReference>
<dbReference type="InterPro" id="IPR022346">
    <property type="entry name" value="T2SS_GspH"/>
</dbReference>
<feature type="domain" description="General secretion pathway GspH" evidence="11">
    <location>
        <begin position="39"/>
        <end position="140"/>
    </location>
</feature>
<evidence type="ECO:0000256" key="1">
    <source>
        <dbReference type="ARBA" id="ARBA00004377"/>
    </source>
</evidence>
<evidence type="ECO:0000256" key="10">
    <source>
        <dbReference type="ARBA" id="ARBA00030775"/>
    </source>
</evidence>
<sequence length="154" mass="16890">MNGFTLLELLVTLALLGLLAAVAFPNFARVIEANRLVSATNEFQTALMYARSEAVRRNRSTMLIPLESRQWSSGWRVEQNGQPLRQWPRSNATVQISTGLDEIRFNSLGRFAPSTGTSAVRHIALGIGDQARCIRLEPSGLSRVLTPPQACSAP</sequence>
<comment type="caution">
    <text evidence="12">The sequence shown here is derived from an EMBL/GenBank/DDBJ whole genome shotgun (WGS) entry which is preliminary data.</text>
</comment>
<dbReference type="Gene3D" id="3.55.40.10">
    <property type="entry name" value="minor pseudopilin epsh domain"/>
    <property type="match status" value="1"/>
</dbReference>
<keyword evidence="7" id="KW-1133">Transmembrane helix</keyword>
<evidence type="ECO:0000256" key="5">
    <source>
        <dbReference type="ARBA" id="ARBA00022519"/>
    </source>
</evidence>
<comment type="similarity">
    <text evidence="9">Belongs to the GSP H family.</text>
</comment>
<evidence type="ECO:0000256" key="7">
    <source>
        <dbReference type="ARBA" id="ARBA00022989"/>
    </source>
</evidence>
<evidence type="ECO:0000313" key="13">
    <source>
        <dbReference type="Proteomes" id="UP001319882"/>
    </source>
</evidence>
<dbReference type="InterPro" id="IPR012902">
    <property type="entry name" value="N_methyl_site"/>
</dbReference>
<reference evidence="12 13" key="1">
    <citation type="journal article" date="2021" name="Sci. Rep.">
        <title>Genome analysis of a halophilic bacterium Halomonas malpeensis YU-PRIM-29(T) reveals its exopolysaccharide and pigment producing capabilities.</title>
        <authorList>
            <person name="Athmika"/>
            <person name="Ghate S.D."/>
            <person name="Arun A.B."/>
            <person name="Rao S.S."/>
            <person name="Kumar S.T.A."/>
            <person name="Kandiyil M.K."/>
            <person name="Saptami K."/>
            <person name="Rekha P.D."/>
        </authorList>
    </citation>
    <scope>NUCLEOTIDE SEQUENCE [LARGE SCALE GENOMIC DNA]</scope>
    <source>
        <strain evidence="13">prim 29</strain>
    </source>
</reference>
<evidence type="ECO:0000256" key="3">
    <source>
        <dbReference type="ARBA" id="ARBA00022475"/>
    </source>
</evidence>
<keyword evidence="3" id="KW-1003">Cell membrane</keyword>
<keyword evidence="6" id="KW-0812">Transmembrane</keyword>
<dbReference type="Pfam" id="PF12019">
    <property type="entry name" value="GspH"/>
    <property type="match status" value="1"/>
</dbReference>